<dbReference type="EMBL" id="CAWUPB010001160">
    <property type="protein sequence ID" value="CAK7340623.1"/>
    <property type="molecule type" value="Genomic_DNA"/>
</dbReference>
<dbReference type="Proteomes" id="UP001314170">
    <property type="component" value="Unassembled WGS sequence"/>
</dbReference>
<protein>
    <submittedName>
        <fullName evidence="2">Uncharacterized protein</fullName>
    </submittedName>
</protein>
<gene>
    <name evidence="2" type="ORF">DCAF_LOCUS15708</name>
</gene>
<feature type="compositionally biased region" description="Acidic residues" evidence="1">
    <location>
        <begin position="82"/>
        <end position="91"/>
    </location>
</feature>
<dbReference type="AlphaFoldDB" id="A0AAV1RX61"/>
<comment type="caution">
    <text evidence="2">The sequence shown here is derived from an EMBL/GenBank/DDBJ whole genome shotgun (WGS) entry which is preliminary data.</text>
</comment>
<evidence type="ECO:0000313" key="3">
    <source>
        <dbReference type="Proteomes" id="UP001314170"/>
    </source>
</evidence>
<reference evidence="2 3" key="1">
    <citation type="submission" date="2024-01" db="EMBL/GenBank/DDBJ databases">
        <authorList>
            <person name="Waweru B."/>
        </authorList>
    </citation>
    <scope>NUCLEOTIDE SEQUENCE [LARGE SCALE GENOMIC DNA]</scope>
</reference>
<proteinExistence type="predicted"/>
<name>A0AAV1RX61_9ROSI</name>
<feature type="region of interest" description="Disordered" evidence="1">
    <location>
        <begin position="57"/>
        <end position="105"/>
    </location>
</feature>
<evidence type="ECO:0000313" key="2">
    <source>
        <dbReference type="EMBL" id="CAK7340623.1"/>
    </source>
</evidence>
<evidence type="ECO:0000256" key="1">
    <source>
        <dbReference type="SAM" id="MobiDB-lite"/>
    </source>
</evidence>
<organism evidence="2 3">
    <name type="scientific">Dovyalis caffra</name>
    <dbReference type="NCBI Taxonomy" id="77055"/>
    <lineage>
        <taxon>Eukaryota</taxon>
        <taxon>Viridiplantae</taxon>
        <taxon>Streptophyta</taxon>
        <taxon>Embryophyta</taxon>
        <taxon>Tracheophyta</taxon>
        <taxon>Spermatophyta</taxon>
        <taxon>Magnoliopsida</taxon>
        <taxon>eudicotyledons</taxon>
        <taxon>Gunneridae</taxon>
        <taxon>Pentapetalae</taxon>
        <taxon>rosids</taxon>
        <taxon>fabids</taxon>
        <taxon>Malpighiales</taxon>
        <taxon>Salicaceae</taxon>
        <taxon>Flacourtieae</taxon>
        <taxon>Dovyalis</taxon>
    </lineage>
</organism>
<accession>A0AAV1RX61</accession>
<keyword evidence="3" id="KW-1185">Reference proteome</keyword>
<sequence>MKPIDDKKDAVVIRAVSRDEEGKKRVEKAEVKTHKVDTVKYIEKKLVDKGIIRMERHPVDGKGGIGKPPPKSGHGGKYTWEGPDDEAESELEGAAQPAIDEKDPNYVDEEAEEKLVRGEEKDVADLIAGEVEVAKAVEERDGVARVEFSMVQIIKYGMGAYGGGVFDVKEKFDVEEKLRGDLLSCIFNFSISVLGLLSSHQSSESFDSSSCRAFLPV</sequence>